<dbReference type="AlphaFoldDB" id="A0A841H773"/>
<evidence type="ECO:0000313" key="2">
    <source>
        <dbReference type="Proteomes" id="UP000582837"/>
    </source>
</evidence>
<dbReference type="EMBL" id="JACHIA010000025">
    <property type="protein sequence ID" value="MBB6073539.1"/>
    <property type="molecule type" value="Genomic_DNA"/>
</dbReference>
<name>A0A841H773_9BACT</name>
<comment type="caution">
    <text evidence="1">The sequence shown here is derived from an EMBL/GenBank/DDBJ whole genome shotgun (WGS) entry which is preliminary data.</text>
</comment>
<proteinExistence type="predicted"/>
<organism evidence="1 2">
    <name type="scientific">Longimicrobium terrae</name>
    <dbReference type="NCBI Taxonomy" id="1639882"/>
    <lineage>
        <taxon>Bacteria</taxon>
        <taxon>Pseudomonadati</taxon>
        <taxon>Gemmatimonadota</taxon>
        <taxon>Longimicrobiia</taxon>
        <taxon>Longimicrobiales</taxon>
        <taxon>Longimicrobiaceae</taxon>
        <taxon>Longimicrobium</taxon>
    </lineage>
</organism>
<evidence type="ECO:0000313" key="1">
    <source>
        <dbReference type="EMBL" id="MBB6073539.1"/>
    </source>
</evidence>
<gene>
    <name evidence="1" type="ORF">HNQ61_005209</name>
</gene>
<accession>A0A841H773</accession>
<dbReference type="Proteomes" id="UP000582837">
    <property type="component" value="Unassembled WGS sequence"/>
</dbReference>
<sequence length="206" mass="22453">MHFWKEGDRSEAICERCEKRVVTRFEPRTLRLEQSAIDVPNVLVGVCTECGETASVPAQSTPKIKEARERRKAETLEARIPLHLDDMLHALADYFHTAVEGFRADLLRFYMREVADDAAFAERVRSLASSELAGGRARSRISLRAPTALLEQARASAAQAGMSDAELIRGIIVAAKEDVLEAGSPARVARLGGAAQAEGAPRLATV</sequence>
<dbReference type="RefSeq" id="WP_170038430.1">
    <property type="nucleotide sequence ID" value="NZ_JABDTL010000002.1"/>
</dbReference>
<protein>
    <submittedName>
        <fullName evidence="1">Uncharacterized protein</fullName>
    </submittedName>
</protein>
<keyword evidence="2" id="KW-1185">Reference proteome</keyword>
<reference evidence="1 2" key="1">
    <citation type="submission" date="2020-08" db="EMBL/GenBank/DDBJ databases">
        <title>Genomic Encyclopedia of Type Strains, Phase IV (KMG-IV): sequencing the most valuable type-strain genomes for metagenomic binning, comparative biology and taxonomic classification.</title>
        <authorList>
            <person name="Goeker M."/>
        </authorList>
    </citation>
    <scope>NUCLEOTIDE SEQUENCE [LARGE SCALE GENOMIC DNA]</scope>
    <source>
        <strain evidence="1 2">DSM 29007</strain>
    </source>
</reference>